<proteinExistence type="predicted"/>
<dbReference type="GO" id="GO:0030246">
    <property type="term" value="F:carbohydrate binding"/>
    <property type="evidence" value="ECO:0007669"/>
    <property type="project" value="InterPro"/>
</dbReference>
<dbReference type="AlphaFoldDB" id="A0A1L3LSI0"/>
<dbReference type="SUPFAM" id="SSF74650">
    <property type="entry name" value="Galactose mutarotase-like"/>
    <property type="match status" value="1"/>
</dbReference>
<gene>
    <name evidence="1" type="ORF">SAMCFNEI73_pA0060</name>
</gene>
<evidence type="ECO:0000313" key="2">
    <source>
        <dbReference type="Proteomes" id="UP000182306"/>
    </source>
</evidence>
<name>A0A1L3LSI0_9HYPH</name>
<protein>
    <submittedName>
        <fullName evidence="1">Aldose epimerase family protein</fullName>
    </submittedName>
</protein>
<dbReference type="GO" id="GO:0016853">
    <property type="term" value="F:isomerase activity"/>
    <property type="evidence" value="ECO:0007669"/>
    <property type="project" value="InterPro"/>
</dbReference>
<geneLocation type="plasmid" evidence="1 2">
    <name>A</name>
</geneLocation>
<reference evidence="1 2" key="1">
    <citation type="submission" date="2015-10" db="EMBL/GenBank/DDBJ databases">
        <title>Genomic differences between typical nodule nitrogen-fixing rhizobial strains and those coming from bean seeds.</title>
        <authorList>
            <person name="Peralta H."/>
            <person name="Aguilar-Vera A."/>
            <person name="Diaz R."/>
            <person name="Mora Y."/>
            <person name="Martinez-Batallar G."/>
            <person name="Salazar E."/>
            <person name="Vargas-Lagunas C."/>
            <person name="Encarnacion S."/>
            <person name="Girard L."/>
            <person name="Mora J."/>
        </authorList>
    </citation>
    <scope>NUCLEOTIDE SEQUENCE [LARGE SCALE GENOMIC DNA]</scope>
    <source>
        <strain evidence="1 2">CFNEI 73</strain>
        <plasmid evidence="1 2">A</plasmid>
    </source>
</reference>
<dbReference type="Pfam" id="PF01263">
    <property type="entry name" value="Aldose_epim"/>
    <property type="match status" value="1"/>
</dbReference>
<sequence>MGGRLLEFRRKGGPHIAIPTEAHSFESTNWPRAGAYPLVPYHNRLADATIVAGGESVHLRSHPAAVPHTLHGPGHTRPWTVGTHDANRFTMSLGYAADDDWPWDFRAEQHFELSETNLRLTMSVENCSGRPMPAGMGWHPYFASREAVVSDAGYLWPHRSDYLPDATRVAVAEEDGVVRMATAYLEGWTKAKVALPHGFSATMKASSPFGFLVVHRGDPAHICVEPVTHVANAWNLSLPSSQTGAVLLQPGEALKGSIEILISGSSYG</sequence>
<dbReference type="InterPro" id="IPR008183">
    <property type="entry name" value="Aldose_1/G6P_1-epimerase"/>
</dbReference>
<dbReference type="InterPro" id="IPR011013">
    <property type="entry name" value="Gal_mutarotase_sf_dom"/>
</dbReference>
<dbReference type="InterPro" id="IPR014718">
    <property type="entry name" value="GH-type_carb-bd"/>
</dbReference>
<dbReference type="KEGG" id="same:SAMCFNEI73_pA0060"/>
<accession>A0A1L3LSI0</accession>
<dbReference type="Proteomes" id="UP000182306">
    <property type="component" value="Plasmid A"/>
</dbReference>
<organism evidence="1 2">
    <name type="scientific">Sinorhizobium americanum</name>
    <dbReference type="NCBI Taxonomy" id="194963"/>
    <lineage>
        <taxon>Bacteria</taxon>
        <taxon>Pseudomonadati</taxon>
        <taxon>Pseudomonadota</taxon>
        <taxon>Alphaproteobacteria</taxon>
        <taxon>Hyphomicrobiales</taxon>
        <taxon>Rhizobiaceae</taxon>
        <taxon>Sinorhizobium/Ensifer group</taxon>
        <taxon>Sinorhizobium</taxon>
    </lineage>
</organism>
<dbReference type="GO" id="GO:0005975">
    <property type="term" value="P:carbohydrate metabolic process"/>
    <property type="evidence" value="ECO:0007669"/>
    <property type="project" value="InterPro"/>
</dbReference>
<dbReference type="Gene3D" id="2.70.98.10">
    <property type="match status" value="1"/>
</dbReference>
<keyword evidence="2" id="KW-1185">Reference proteome</keyword>
<dbReference type="EMBL" id="CP013108">
    <property type="protein sequence ID" value="APG93037.1"/>
    <property type="molecule type" value="Genomic_DNA"/>
</dbReference>
<evidence type="ECO:0000313" key="1">
    <source>
        <dbReference type="EMBL" id="APG93037.1"/>
    </source>
</evidence>
<keyword evidence="1" id="KW-0614">Plasmid</keyword>